<feature type="domain" description="WGR" evidence="1">
    <location>
        <begin position="15"/>
        <end position="71"/>
    </location>
</feature>
<comment type="caution">
    <text evidence="3">The sequence shown here is derived from an EMBL/GenBank/DDBJ whole genome shotgun (WGS) entry which is preliminary data.</text>
</comment>
<dbReference type="Proteomes" id="UP000175829">
    <property type="component" value="Unassembled WGS sequence"/>
</dbReference>
<dbReference type="AlphaFoldDB" id="A0A1E7KDA2"/>
<evidence type="ECO:0000259" key="1">
    <source>
        <dbReference type="Pfam" id="PF05406"/>
    </source>
</evidence>
<dbReference type="Gene3D" id="2.20.140.10">
    <property type="entry name" value="WGR domain"/>
    <property type="match status" value="1"/>
</dbReference>
<accession>A0A1E7KDA2</accession>
<organism evidence="3 4">
    <name type="scientific">Streptomyces qinglanensis</name>
    <dbReference type="NCBI Taxonomy" id="943816"/>
    <lineage>
        <taxon>Bacteria</taxon>
        <taxon>Bacillati</taxon>
        <taxon>Actinomycetota</taxon>
        <taxon>Actinomycetes</taxon>
        <taxon>Kitasatosporales</taxon>
        <taxon>Streptomycetaceae</taxon>
        <taxon>Streptomyces</taxon>
    </lineage>
</organism>
<dbReference type="Pfam" id="PF13569">
    <property type="entry name" value="DUF4132"/>
    <property type="match status" value="1"/>
</dbReference>
<name>A0A1E7KDA2_9ACTN</name>
<proteinExistence type="predicted"/>
<dbReference type="RefSeq" id="WP_069990469.1">
    <property type="nucleotide sequence ID" value="NZ_LJGV01000021.1"/>
</dbReference>
<dbReference type="InterPro" id="IPR008893">
    <property type="entry name" value="WGR_domain"/>
</dbReference>
<dbReference type="InterPro" id="IPR025406">
    <property type="entry name" value="DUF4132"/>
</dbReference>
<evidence type="ECO:0000313" key="3">
    <source>
        <dbReference type="EMBL" id="OEV01905.1"/>
    </source>
</evidence>
<gene>
    <name evidence="3" type="ORF">AN217_01005</name>
</gene>
<dbReference type="EMBL" id="LJGV01000021">
    <property type="protein sequence ID" value="OEV01905.1"/>
    <property type="molecule type" value="Genomic_DNA"/>
</dbReference>
<dbReference type="Pfam" id="PF05406">
    <property type="entry name" value="WGR"/>
    <property type="match status" value="1"/>
</dbReference>
<protein>
    <submittedName>
        <fullName evidence="3">MolR family transcriptional regulator</fullName>
    </submittedName>
</protein>
<feature type="domain" description="DUF4132" evidence="2">
    <location>
        <begin position="925"/>
        <end position="1122"/>
    </location>
</feature>
<dbReference type="PATRIC" id="fig|943816.4.peg.5282"/>
<reference evidence="3 4" key="1">
    <citation type="journal article" date="2016" name="Front. Microbiol.">
        <title>Comparative Genomics Analysis of Streptomyces Species Reveals Their Adaptation to the Marine Environment and Their Diversity at the Genomic Level.</title>
        <authorList>
            <person name="Tian X."/>
            <person name="Zhang Z."/>
            <person name="Yang T."/>
            <person name="Chen M."/>
            <person name="Li J."/>
            <person name="Chen F."/>
            <person name="Yang J."/>
            <person name="Li W."/>
            <person name="Zhang B."/>
            <person name="Zhang Z."/>
            <person name="Wu J."/>
            <person name="Zhang C."/>
            <person name="Long L."/>
            <person name="Xiao J."/>
        </authorList>
    </citation>
    <scope>NUCLEOTIDE SEQUENCE [LARGE SCALE GENOMIC DNA]</scope>
    <source>
        <strain evidence="3 4">SCSIO M10379</strain>
    </source>
</reference>
<evidence type="ECO:0000259" key="2">
    <source>
        <dbReference type="Pfam" id="PF13569"/>
    </source>
</evidence>
<sequence>MRRWETAGGGEDGPSTFWEIESDGAMVKTRHGEAGAPARTRVEDCGSATAAEAYVTDAVREKEREGYVPVGTGHPPEQGGATDAAAAADEDSFTLPEAWRASLRPRRGGCTPYLYAPHASALDSWDRRLATAGQEAWTGANPGGDVAGIDPELAAAARRCLEGAADPVGAAVVAVVTDRRKLMYEYVVDAWTLRHGLAFAARATVELFGIHREDPIHDLTTRLAVLPEGEAKYQLWLRRGAADRVRTLLYMADENTYREVVAALAAHRGDARRRIVVSYLVPTETDWVAECCADPGESGREDRVVRAMLFESLNDEEQLRTLLREGGVPAYDGSLAATATVAEGVGPAVAVLIAQIWRHRTPSRGASAEELAGFLARLPTDEAFELLMTHADDKQVHPALLEAAHRYPMRAARLLAGRAAPAPGRNAHLLGQLLTAHVAAHRALLDSRLAQFPPRAAEAVRELLRPSPAASADALPELLVSPPWTRERTAPEPRTVKGLVADEDTRMLWQPGERAVWEAADEEAELRRRRRNEPYPDIEAVRQQFPDLDNFQLTELFTDGPDAYRPLLAQWTPEGVWVEILKPVAARWEEHALPPLLHAAEREPAAAGELLLPYRRQAVARLMADWFVRLRSVAPTARAWFARHGTDSVPLLVPDAVGPAGPARRNAEQALRAVAATHGQDAVLEAAGCHGPEAVAAVRDLLSADSMELALPPKMPEPAAWADPRLLPRVLLRDRTSPLPDESVGHLLTMLAISRPGAVYTGVEVVKEACDPESLADFVWSVFEQWRMAGMPPKESWALHALGWLGDDDTVRRLTPVLRNWPGEGAHKRAVEGLDVLAALGSDVALMHLHGVAQRVKFKALRARAEEKLRQLAADRGLSGEELADRLVPDFGLDADGSTVVDYGPRHFTVGFDEQLRPYVLDQHGKRRKSLPQPGAHDDAELAAAERKRFMALKKDVRTVASDQVRRLEAAMVAGRSWTAGEFRDLFASHPLLWHLVRRLVWLSVPAGTPESALYGTPVVGGADAATAFRVREDRSLADARDENFTLPEDASVRLAHPLHLGEKLTAWQRVFTDHEIQQPFPQLDRAVHRLTEDEAAGDHLERFENITVSTAKLLGLERRGWQRDEPMFAGYQGQLSKPVGKNRWIVVSPSEGFIIGAVDASTEQSLEYIGLTDQPTAWTPSGEPSRPTFAELDPVTTSELLADLTQLVTP</sequence>
<evidence type="ECO:0000313" key="4">
    <source>
        <dbReference type="Proteomes" id="UP000175829"/>
    </source>
</evidence>